<dbReference type="Gene3D" id="6.10.10.80">
    <property type="entry name" value="Small, acid-soluble spore protein, alpha/beta type-like"/>
    <property type="match status" value="1"/>
</dbReference>
<dbReference type="RefSeq" id="WP_380964321.1">
    <property type="nucleotide sequence ID" value="NZ_JBHTCO010000004.1"/>
</dbReference>
<proteinExistence type="predicted"/>
<protein>
    <submittedName>
        <fullName evidence="2">Alpha/beta-type small acid-soluble spore protein</fullName>
    </submittedName>
</protein>
<sequence length="91" mass="9980">MANNNHYLVPGAKKGMQQLKEKVMAEQGYNVNVNRPENAKYEMAQDLGVPLKKGYNGDITAKQAGKIGGNIGGQMVKEMVQMAENSLKNKQ</sequence>
<dbReference type="PANTHER" id="PTHR36107">
    <property type="entry name" value="SMALL, ACID-SOLUBLE SPORE PROTEIN A"/>
    <property type="match status" value="1"/>
</dbReference>
<dbReference type="EMBL" id="JBHTCO010000004">
    <property type="protein sequence ID" value="MFC7392314.1"/>
    <property type="molecule type" value="Genomic_DNA"/>
</dbReference>
<dbReference type="Proteomes" id="UP001596505">
    <property type="component" value="Unassembled WGS sequence"/>
</dbReference>
<dbReference type="InterPro" id="IPR001448">
    <property type="entry name" value="SASP_alpha/beta-type"/>
</dbReference>
<comment type="function">
    <text evidence="1">SASP are bound to spore DNA. They are double-stranded DNA-binding proteins that cause DNA to change to an a-like conformation. They protect the DNA backbone from chemical and enzymatic cleavage and are thus involved in dormant spore's high resistance to UV light.</text>
</comment>
<keyword evidence="3" id="KW-1185">Reference proteome</keyword>
<evidence type="ECO:0000313" key="3">
    <source>
        <dbReference type="Proteomes" id="UP001596505"/>
    </source>
</evidence>
<dbReference type="PANTHER" id="PTHR36107:SF1">
    <property type="entry name" value="SMALL, ACID-SOLUBLE SPORE PROTEIN A"/>
    <property type="match status" value="1"/>
</dbReference>
<gene>
    <name evidence="2" type="ORF">ACFQRG_04905</name>
</gene>
<dbReference type="InterPro" id="IPR038300">
    <property type="entry name" value="SASP_sf_alpha/beta"/>
</dbReference>
<name>A0ABW2PSD4_9BACL</name>
<organism evidence="2 3">
    <name type="scientific">Scopulibacillus cellulosilyticus</name>
    <dbReference type="NCBI Taxonomy" id="2665665"/>
    <lineage>
        <taxon>Bacteria</taxon>
        <taxon>Bacillati</taxon>
        <taxon>Bacillota</taxon>
        <taxon>Bacilli</taxon>
        <taxon>Bacillales</taxon>
        <taxon>Sporolactobacillaceae</taxon>
        <taxon>Scopulibacillus</taxon>
    </lineage>
</organism>
<dbReference type="InterPro" id="IPR050847">
    <property type="entry name" value="SASP_DNA-binding"/>
</dbReference>
<comment type="caution">
    <text evidence="2">The sequence shown here is derived from an EMBL/GenBank/DDBJ whole genome shotgun (WGS) entry which is preliminary data.</text>
</comment>
<accession>A0ABW2PSD4</accession>
<reference evidence="3" key="1">
    <citation type="journal article" date="2019" name="Int. J. Syst. Evol. Microbiol.">
        <title>The Global Catalogue of Microorganisms (GCM) 10K type strain sequencing project: providing services to taxonomists for standard genome sequencing and annotation.</title>
        <authorList>
            <consortium name="The Broad Institute Genomics Platform"/>
            <consortium name="The Broad Institute Genome Sequencing Center for Infectious Disease"/>
            <person name="Wu L."/>
            <person name="Ma J."/>
        </authorList>
    </citation>
    <scope>NUCLEOTIDE SEQUENCE [LARGE SCALE GENOMIC DNA]</scope>
    <source>
        <strain evidence="3">CGMCC 1.16305</strain>
    </source>
</reference>
<evidence type="ECO:0000256" key="1">
    <source>
        <dbReference type="ARBA" id="ARBA00003863"/>
    </source>
</evidence>
<dbReference type="Pfam" id="PF00269">
    <property type="entry name" value="SASP"/>
    <property type="match status" value="1"/>
</dbReference>
<evidence type="ECO:0000313" key="2">
    <source>
        <dbReference type="EMBL" id="MFC7392314.1"/>
    </source>
</evidence>